<gene>
    <name evidence="3" type="ORF">SUNI508_12039</name>
</gene>
<evidence type="ECO:0000256" key="1">
    <source>
        <dbReference type="ARBA" id="ARBA00023242"/>
    </source>
</evidence>
<dbReference type="InterPro" id="IPR021858">
    <property type="entry name" value="Fun_TF"/>
</dbReference>
<proteinExistence type="predicted"/>
<organism evidence="3 4">
    <name type="scientific">Seiridium unicorne</name>
    <dbReference type="NCBI Taxonomy" id="138068"/>
    <lineage>
        <taxon>Eukaryota</taxon>
        <taxon>Fungi</taxon>
        <taxon>Dikarya</taxon>
        <taxon>Ascomycota</taxon>
        <taxon>Pezizomycotina</taxon>
        <taxon>Sordariomycetes</taxon>
        <taxon>Xylariomycetidae</taxon>
        <taxon>Amphisphaeriales</taxon>
        <taxon>Sporocadaceae</taxon>
        <taxon>Seiridium</taxon>
    </lineage>
</organism>
<reference evidence="3 4" key="1">
    <citation type="journal article" date="2024" name="J. Plant Pathol.">
        <title>Sequence and assembly of the genome of Seiridium unicorne, isolate CBS 538.82, causal agent of cypress canker disease.</title>
        <authorList>
            <person name="Scali E."/>
            <person name="Rocca G.D."/>
            <person name="Danti R."/>
            <person name="Garbelotto M."/>
            <person name="Barberini S."/>
            <person name="Baroncelli R."/>
            <person name="Emiliani G."/>
        </authorList>
    </citation>
    <scope>NUCLEOTIDE SEQUENCE [LARGE SCALE GENOMIC DNA]</scope>
    <source>
        <strain evidence="3 4">BM-138-508</strain>
    </source>
</reference>
<name>A0ABR2UF64_9PEZI</name>
<sequence>MQFNCEWLLPATAHKPKILTRPAKSSSSKVLSLRPATKQLALSESTKNAHGNHETRTGRLSNYNTENRDSQLLSLAPPVPPSLSDPSIPCVNSILLTPHDWISLDYFPMSTVCYMHSHGAWSPLKHVQKVTAASSSMVMHMVLASAASDMHQKGMYLGSPKPGVDSGLYHYAAALQDLQRCIKPGQAADDKDNLDAILSTMFLMIHYGLRSSSSVGDAKAHFAGLKSLVTAYSRSLHRADSMMSTNDLSPLASQLIVWLMYVFLYFSGHTTASPIERNL</sequence>
<protein>
    <submittedName>
        <fullName evidence="3">Transcription factor domain-containing protein</fullName>
    </submittedName>
</protein>
<comment type="caution">
    <text evidence="3">The sequence shown here is derived from an EMBL/GenBank/DDBJ whole genome shotgun (WGS) entry which is preliminary data.</text>
</comment>
<evidence type="ECO:0000313" key="3">
    <source>
        <dbReference type="EMBL" id="KAK9413154.1"/>
    </source>
</evidence>
<keyword evidence="1" id="KW-0539">Nucleus</keyword>
<accession>A0ABR2UF64</accession>
<feature type="region of interest" description="Disordered" evidence="2">
    <location>
        <begin position="42"/>
        <end position="62"/>
    </location>
</feature>
<evidence type="ECO:0000256" key="2">
    <source>
        <dbReference type="SAM" id="MobiDB-lite"/>
    </source>
</evidence>
<dbReference type="EMBL" id="JARVKF010000442">
    <property type="protein sequence ID" value="KAK9413154.1"/>
    <property type="molecule type" value="Genomic_DNA"/>
</dbReference>
<evidence type="ECO:0000313" key="4">
    <source>
        <dbReference type="Proteomes" id="UP001408356"/>
    </source>
</evidence>
<dbReference type="Pfam" id="PF11951">
    <property type="entry name" value="Fungal_trans_2"/>
    <property type="match status" value="1"/>
</dbReference>
<dbReference type="Proteomes" id="UP001408356">
    <property type="component" value="Unassembled WGS sequence"/>
</dbReference>
<keyword evidence="4" id="KW-1185">Reference proteome</keyword>